<dbReference type="EMBL" id="CP015093">
    <property type="protein sequence ID" value="APZ54146.1"/>
    <property type="molecule type" value="Genomic_DNA"/>
</dbReference>
<gene>
    <name evidence="1" type="ORF">Ga0080574_TMP3812</name>
</gene>
<evidence type="ECO:0000313" key="2">
    <source>
        <dbReference type="Proteomes" id="UP000187059"/>
    </source>
</evidence>
<dbReference type="RefSeq" id="WP_237219286.1">
    <property type="nucleotide sequence ID" value="NZ_CP015093.1"/>
</dbReference>
<dbReference type="Proteomes" id="UP000187059">
    <property type="component" value="Chromosome"/>
</dbReference>
<accession>A0A1P8UXR6</accession>
<evidence type="ECO:0000313" key="1">
    <source>
        <dbReference type="EMBL" id="APZ54146.1"/>
    </source>
</evidence>
<protein>
    <submittedName>
        <fullName evidence="1">Phage protein</fullName>
    </submittedName>
</protein>
<dbReference type="AlphaFoldDB" id="A0A1P8UXR6"/>
<keyword evidence="2" id="KW-1185">Reference proteome</keyword>
<dbReference type="Gene3D" id="1.10.260.40">
    <property type="entry name" value="lambda repressor-like DNA-binding domains"/>
    <property type="match status" value="1"/>
</dbReference>
<dbReference type="InterPro" id="IPR010982">
    <property type="entry name" value="Lambda_DNA-bd_dom_sf"/>
</dbReference>
<dbReference type="GO" id="GO:0003677">
    <property type="term" value="F:DNA binding"/>
    <property type="evidence" value="ECO:0007669"/>
    <property type="project" value="InterPro"/>
</dbReference>
<reference evidence="1 2" key="1">
    <citation type="submission" date="2016-04" db="EMBL/GenBank/DDBJ databases">
        <title>Deep-sea bacteria in the southern Pacific.</title>
        <authorList>
            <person name="Tang K."/>
        </authorList>
    </citation>
    <scope>NUCLEOTIDE SEQUENCE [LARGE SCALE GENOMIC DNA]</scope>
    <source>
        <strain evidence="1 2">JLT2014</strain>
    </source>
</reference>
<name>A0A1P8UXR6_9RHOB</name>
<dbReference type="STRING" id="1250539.Ga0080574_TMP3812"/>
<organism evidence="1 2">
    <name type="scientific">Salipiger abyssi</name>
    <dbReference type="NCBI Taxonomy" id="1250539"/>
    <lineage>
        <taxon>Bacteria</taxon>
        <taxon>Pseudomonadati</taxon>
        <taxon>Pseudomonadota</taxon>
        <taxon>Alphaproteobacteria</taxon>
        <taxon>Rhodobacterales</taxon>
        <taxon>Roseobacteraceae</taxon>
        <taxon>Salipiger</taxon>
    </lineage>
</organism>
<proteinExistence type="predicted"/>
<dbReference type="KEGG" id="paby:Ga0080574_TMP3812"/>
<sequence length="119" mass="13406">MDTARAAWGGEMPDWVERLAAECAQTSQNKVAARLNRSASLVSAVLRNKYRGDMTAVEEVVRGVFERATVRCPALGEIRANVCRDWQQKSRSYSNVNSARQRMFRACNACPRKRKEGAR</sequence>